<accession>A0A7S0IH30</accession>
<feature type="transmembrane region" description="Helical" evidence="1">
    <location>
        <begin position="296"/>
        <end position="314"/>
    </location>
</feature>
<dbReference type="SUPFAM" id="SSF103473">
    <property type="entry name" value="MFS general substrate transporter"/>
    <property type="match status" value="1"/>
</dbReference>
<feature type="transmembrane region" description="Helical" evidence="1">
    <location>
        <begin position="111"/>
        <end position="129"/>
    </location>
</feature>
<sequence>MDDDSDQNSGRPKRSAAAFLGAFLLNVLLGTLYCWSCYLVPLEQALGVGRGLLSGVFSLATICFTVAVAKLGPWLYAAAPPAVIGTGAAVCAGAGLLIASQSIAYVSAAPLFLGYGVVFGAASGVGYGLSVQMASRAPFGEGLSTGLITSARAAGAFVFAPVVRYLLDGGGAGWAMSTMGCALLASAPFIYGVLATDGMKHPLASQKRDKDLPMTTEEEERERQLGPAMFALWISLGLGVSAGLMLMAHASALLYSHGASIGVATAGVSIVSVFTTAGRIFGGWACDRSGVGAERVLRWAPFVAVPALAGAAVAANSVAAAQAALAAASIVYGVFASVIPVEVRRRTGSRDFARQFGKVYTAWGFAGLAAPVAAGCLFEARGDYTAALVAATALCILSAMVVRWMLKPGRSHEEWKEAIAEAKRAKAEEDAANGISQVIAP</sequence>
<feature type="transmembrane region" description="Helical" evidence="1">
    <location>
        <begin position="16"/>
        <end position="40"/>
    </location>
</feature>
<dbReference type="InterPro" id="IPR050327">
    <property type="entry name" value="Proton-linked_MCT"/>
</dbReference>
<keyword evidence="1" id="KW-0812">Transmembrane</keyword>
<keyword evidence="1" id="KW-0472">Membrane</keyword>
<feature type="transmembrane region" description="Helical" evidence="1">
    <location>
        <begin position="174"/>
        <end position="194"/>
    </location>
</feature>
<evidence type="ECO:0000313" key="2">
    <source>
        <dbReference type="EMBL" id="CAD8521727.1"/>
    </source>
</evidence>
<feature type="transmembrane region" description="Helical" evidence="1">
    <location>
        <begin position="386"/>
        <end position="406"/>
    </location>
</feature>
<protein>
    <recommendedName>
        <fullName evidence="3">Major facilitator superfamily</fullName>
    </recommendedName>
</protein>
<dbReference type="InterPro" id="IPR036259">
    <property type="entry name" value="MFS_trans_sf"/>
</dbReference>
<evidence type="ECO:0000256" key="1">
    <source>
        <dbReference type="SAM" id="Phobius"/>
    </source>
</evidence>
<feature type="transmembrane region" description="Helical" evidence="1">
    <location>
        <begin position="52"/>
        <end position="69"/>
    </location>
</feature>
<evidence type="ECO:0008006" key="3">
    <source>
        <dbReference type="Google" id="ProtNLM"/>
    </source>
</evidence>
<reference evidence="2" key="1">
    <citation type="submission" date="2021-01" db="EMBL/GenBank/DDBJ databases">
        <authorList>
            <person name="Corre E."/>
            <person name="Pelletier E."/>
            <person name="Niang G."/>
            <person name="Scheremetjew M."/>
            <person name="Finn R."/>
            <person name="Kale V."/>
            <person name="Holt S."/>
            <person name="Cochrane G."/>
            <person name="Meng A."/>
            <person name="Brown T."/>
            <person name="Cohen L."/>
        </authorList>
    </citation>
    <scope>NUCLEOTIDE SEQUENCE</scope>
    <source>
        <strain evidence="2">CCMP1723</strain>
    </source>
</reference>
<gene>
    <name evidence="2" type="ORF">MCOM1403_LOCUS9149</name>
</gene>
<feature type="transmembrane region" description="Helical" evidence="1">
    <location>
        <begin position="75"/>
        <end position="99"/>
    </location>
</feature>
<feature type="transmembrane region" description="Helical" evidence="1">
    <location>
        <begin position="360"/>
        <end position="380"/>
    </location>
</feature>
<organism evidence="2">
    <name type="scientific">Micromonas pusilla</name>
    <name type="common">Picoplanktonic green alga</name>
    <name type="synonym">Chromulina pusilla</name>
    <dbReference type="NCBI Taxonomy" id="38833"/>
    <lineage>
        <taxon>Eukaryota</taxon>
        <taxon>Viridiplantae</taxon>
        <taxon>Chlorophyta</taxon>
        <taxon>Mamiellophyceae</taxon>
        <taxon>Mamiellales</taxon>
        <taxon>Mamiellaceae</taxon>
        <taxon>Micromonas</taxon>
    </lineage>
</organism>
<feature type="transmembrane region" description="Helical" evidence="1">
    <location>
        <begin position="261"/>
        <end position="284"/>
    </location>
</feature>
<dbReference type="PANTHER" id="PTHR11360:SF304">
    <property type="entry name" value="MFS DOMAIN-CONTAINING PROTEIN"/>
    <property type="match status" value="1"/>
</dbReference>
<feature type="transmembrane region" description="Helical" evidence="1">
    <location>
        <begin position="230"/>
        <end position="255"/>
    </location>
</feature>
<dbReference type="Gene3D" id="1.20.1250.20">
    <property type="entry name" value="MFS general substrate transporter like domains"/>
    <property type="match status" value="1"/>
</dbReference>
<dbReference type="AlphaFoldDB" id="A0A7S0IH30"/>
<dbReference type="PANTHER" id="PTHR11360">
    <property type="entry name" value="MONOCARBOXYLATE TRANSPORTER"/>
    <property type="match status" value="1"/>
</dbReference>
<name>A0A7S0IH30_MICPS</name>
<feature type="transmembrane region" description="Helical" evidence="1">
    <location>
        <begin position="320"/>
        <end position="339"/>
    </location>
</feature>
<dbReference type="EMBL" id="HBEQ01011347">
    <property type="protein sequence ID" value="CAD8521727.1"/>
    <property type="molecule type" value="Transcribed_RNA"/>
</dbReference>
<keyword evidence="1" id="KW-1133">Transmembrane helix</keyword>
<proteinExistence type="predicted"/>